<keyword evidence="8" id="KW-0472">Membrane</keyword>
<feature type="transmembrane region" description="Helical" evidence="8">
    <location>
        <begin position="63"/>
        <end position="82"/>
    </location>
</feature>
<feature type="transmembrane region" description="Helical" evidence="8">
    <location>
        <begin position="89"/>
        <end position="105"/>
    </location>
</feature>
<dbReference type="PANTHER" id="PTHR43711">
    <property type="entry name" value="TWO-COMPONENT HISTIDINE KINASE"/>
    <property type="match status" value="1"/>
</dbReference>
<comment type="caution">
    <text evidence="11">The sequence shown here is derived from an EMBL/GenBank/DDBJ whole genome shotgun (WGS) entry which is preliminary data.</text>
</comment>
<dbReference type="InterPro" id="IPR035965">
    <property type="entry name" value="PAS-like_dom_sf"/>
</dbReference>
<protein>
    <recommendedName>
        <fullName evidence="3">histidine kinase</fullName>
        <ecNumber evidence="3">2.7.13.3</ecNumber>
    </recommendedName>
</protein>
<dbReference type="EMBL" id="VKKG01000006">
    <property type="protein sequence ID" value="TRY17046.1"/>
    <property type="molecule type" value="Genomic_DNA"/>
</dbReference>
<dbReference type="OrthoDB" id="9757990at2"/>
<keyword evidence="6 11" id="KW-0418">Kinase</keyword>
<evidence type="ECO:0000256" key="5">
    <source>
        <dbReference type="ARBA" id="ARBA00022679"/>
    </source>
</evidence>
<gene>
    <name evidence="11" type="ORF">FOJ82_14445</name>
</gene>
<feature type="transmembrane region" description="Helical" evidence="8">
    <location>
        <begin position="32"/>
        <end position="51"/>
    </location>
</feature>
<dbReference type="InterPro" id="IPR004358">
    <property type="entry name" value="Sig_transdc_His_kin-like_C"/>
</dbReference>
<proteinExistence type="predicted"/>
<keyword evidence="5" id="KW-0808">Transferase</keyword>
<name>A0A553JX72_9ACTN</name>
<dbReference type="InterPro" id="IPR003594">
    <property type="entry name" value="HATPase_dom"/>
</dbReference>
<sequence length="571" mass="61996">MSNQPTGTDAEGSGLMPMLSQPFHTYRLRTRIFLSQMPLMVTLTVCLAFMVLTVRHPFDSTPFQAGLLLVTAITVAAALVPWDKTPHGTYLVLPMLDFVAIALLARGQPDVPAIATLLVFPVLWLTWSSISPRVMIVVSLVVPFVVVFVPRMLHDPDPLANEVLGRSLVLATVCFGVSVATTYMQREMEHHQEQLGREKEISSSRHRVLEAIINTADVGVLAIDSEGREILKNRRQHRLQARAEPIEPSDDPGEGRLLVYGGATRELLPTQDRPVRRAARAERFTRERHWLGAGADQRAVNVSASPMRDEAGEFTGSVLVFEDVTELVAALAAQDEFVAGISHEFRTPLTSIIGYADILLERPEEAFSANDRRSLIVVQRNAERLLGLVNDLLGSAAGVIAVTHDRVDLAGIAKECTEAADPSARMAGLTLELESSGPAWVLGDRGRLAQAFDNLLSNAIKYTESGGVVVRVGVRDGLSFLEVEDTGVGLTPQEQRQIFDRFYRTEGARASTVPGSGLGMAVVKAIVDAHRGELRLDSEVGRGTRMTILIDCADPAGPSKSRSIPGAARSA</sequence>
<dbReference type="PANTHER" id="PTHR43711:SF1">
    <property type="entry name" value="HISTIDINE KINASE 1"/>
    <property type="match status" value="1"/>
</dbReference>
<dbReference type="Proteomes" id="UP000317638">
    <property type="component" value="Unassembled WGS sequence"/>
</dbReference>
<dbReference type="FunFam" id="3.30.565.10:FF:000006">
    <property type="entry name" value="Sensor histidine kinase WalK"/>
    <property type="match status" value="1"/>
</dbReference>
<keyword evidence="7" id="KW-0902">Two-component regulatory system</keyword>
<dbReference type="SMART" id="SM00387">
    <property type="entry name" value="HATPase_c"/>
    <property type="match status" value="1"/>
</dbReference>
<keyword evidence="8" id="KW-0812">Transmembrane</keyword>
<organism evidence="11 12">
    <name type="scientific">Tessaracoccus rhinocerotis</name>
    <dbReference type="NCBI Taxonomy" id="1689449"/>
    <lineage>
        <taxon>Bacteria</taxon>
        <taxon>Bacillati</taxon>
        <taxon>Actinomycetota</taxon>
        <taxon>Actinomycetes</taxon>
        <taxon>Propionibacteriales</taxon>
        <taxon>Propionibacteriaceae</taxon>
        <taxon>Tessaracoccus</taxon>
    </lineage>
</organism>
<dbReference type="SUPFAM" id="SSF55874">
    <property type="entry name" value="ATPase domain of HSP90 chaperone/DNA topoisomerase II/histidine kinase"/>
    <property type="match status" value="1"/>
</dbReference>
<feature type="transmembrane region" description="Helical" evidence="8">
    <location>
        <begin position="165"/>
        <end position="184"/>
    </location>
</feature>
<dbReference type="Pfam" id="PF08448">
    <property type="entry name" value="PAS_4"/>
    <property type="match status" value="1"/>
</dbReference>
<evidence type="ECO:0000256" key="8">
    <source>
        <dbReference type="SAM" id="Phobius"/>
    </source>
</evidence>
<dbReference type="InterPro" id="IPR036097">
    <property type="entry name" value="HisK_dim/P_sf"/>
</dbReference>
<dbReference type="SMART" id="SM00388">
    <property type="entry name" value="HisKA"/>
    <property type="match status" value="1"/>
</dbReference>
<dbReference type="SUPFAM" id="SSF55785">
    <property type="entry name" value="PYP-like sensor domain (PAS domain)"/>
    <property type="match status" value="1"/>
</dbReference>
<accession>A0A553JX72</accession>
<dbReference type="Pfam" id="PF02518">
    <property type="entry name" value="HATPase_c"/>
    <property type="match status" value="1"/>
</dbReference>
<dbReference type="SMART" id="SM00086">
    <property type="entry name" value="PAC"/>
    <property type="match status" value="1"/>
</dbReference>
<evidence type="ECO:0000256" key="6">
    <source>
        <dbReference type="ARBA" id="ARBA00022777"/>
    </source>
</evidence>
<dbReference type="InterPro" id="IPR000700">
    <property type="entry name" value="PAS-assoc_C"/>
</dbReference>
<dbReference type="Pfam" id="PF00512">
    <property type="entry name" value="HisKA"/>
    <property type="match status" value="1"/>
</dbReference>
<feature type="transmembrane region" description="Helical" evidence="8">
    <location>
        <begin position="134"/>
        <end position="153"/>
    </location>
</feature>
<evidence type="ECO:0000313" key="12">
    <source>
        <dbReference type="Proteomes" id="UP000317638"/>
    </source>
</evidence>
<evidence type="ECO:0000259" key="9">
    <source>
        <dbReference type="PROSITE" id="PS50109"/>
    </source>
</evidence>
<keyword evidence="12" id="KW-1185">Reference proteome</keyword>
<dbReference type="AlphaFoldDB" id="A0A553JX72"/>
<dbReference type="InterPro" id="IPR013656">
    <property type="entry name" value="PAS_4"/>
</dbReference>
<evidence type="ECO:0000313" key="11">
    <source>
        <dbReference type="EMBL" id="TRY17046.1"/>
    </source>
</evidence>
<reference evidence="11 12" key="1">
    <citation type="submission" date="2019-07" db="EMBL/GenBank/DDBJ databases">
        <authorList>
            <person name="Zhou L.-Y."/>
        </authorList>
    </citation>
    <scope>NUCLEOTIDE SEQUENCE [LARGE SCALE GENOMIC DNA]</scope>
    <source>
        <strain evidence="11 12">YIM 101269</strain>
    </source>
</reference>
<dbReference type="GO" id="GO:0005886">
    <property type="term" value="C:plasma membrane"/>
    <property type="evidence" value="ECO:0007669"/>
    <property type="project" value="UniProtKB-SubCell"/>
</dbReference>
<evidence type="ECO:0000256" key="1">
    <source>
        <dbReference type="ARBA" id="ARBA00000085"/>
    </source>
</evidence>
<dbReference type="GO" id="GO:0000155">
    <property type="term" value="F:phosphorelay sensor kinase activity"/>
    <property type="evidence" value="ECO:0007669"/>
    <property type="project" value="InterPro"/>
</dbReference>
<dbReference type="Gene3D" id="3.30.565.10">
    <property type="entry name" value="Histidine kinase-like ATPase, C-terminal domain"/>
    <property type="match status" value="1"/>
</dbReference>
<dbReference type="InterPro" id="IPR003661">
    <property type="entry name" value="HisK_dim/P_dom"/>
</dbReference>
<dbReference type="InterPro" id="IPR001610">
    <property type="entry name" value="PAC"/>
</dbReference>
<feature type="domain" description="Histidine kinase" evidence="9">
    <location>
        <begin position="340"/>
        <end position="554"/>
    </location>
</feature>
<dbReference type="PRINTS" id="PR00344">
    <property type="entry name" value="BCTRLSENSOR"/>
</dbReference>
<feature type="domain" description="PAC" evidence="10">
    <location>
        <begin position="284"/>
        <end position="336"/>
    </location>
</feature>
<dbReference type="EC" id="2.7.13.3" evidence="3"/>
<keyword evidence="8" id="KW-1133">Transmembrane helix</keyword>
<comment type="catalytic activity">
    <reaction evidence="1">
        <text>ATP + protein L-histidine = ADP + protein N-phospho-L-histidine.</text>
        <dbReference type="EC" id="2.7.13.3"/>
    </reaction>
</comment>
<dbReference type="Gene3D" id="3.30.450.20">
    <property type="entry name" value="PAS domain"/>
    <property type="match status" value="1"/>
</dbReference>
<dbReference type="Gene3D" id="1.10.287.130">
    <property type="match status" value="1"/>
</dbReference>
<dbReference type="SUPFAM" id="SSF47384">
    <property type="entry name" value="Homodimeric domain of signal transducing histidine kinase"/>
    <property type="match status" value="1"/>
</dbReference>
<evidence type="ECO:0000256" key="2">
    <source>
        <dbReference type="ARBA" id="ARBA00004236"/>
    </source>
</evidence>
<dbReference type="CDD" id="cd00082">
    <property type="entry name" value="HisKA"/>
    <property type="match status" value="1"/>
</dbReference>
<comment type="subcellular location">
    <subcellularLocation>
        <location evidence="2">Cell membrane</location>
    </subcellularLocation>
</comment>
<evidence type="ECO:0000256" key="7">
    <source>
        <dbReference type="ARBA" id="ARBA00023012"/>
    </source>
</evidence>
<evidence type="ECO:0000256" key="3">
    <source>
        <dbReference type="ARBA" id="ARBA00012438"/>
    </source>
</evidence>
<dbReference type="PROSITE" id="PS50109">
    <property type="entry name" value="HIS_KIN"/>
    <property type="match status" value="1"/>
</dbReference>
<evidence type="ECO:0000256" key="4">
    <source>
        <dbReference type="ARBA" id="ARBA00022553"/>
    </source>
</evidence>
<dbReference type="PROSITE" id="PS50113">
    <property type="entry name" value="PAC"/>
    <property type="match status" value="1"/>
</dbReference>
<keyword evidence="4" id="KW-0597">Phosphoprotein</keyword>
<dbReference type="InterPro" id="IPR050736">
    <property type="entry name" value="Sensor_HK_Regulatory"/>
</dbReference>
<evidence type="ECO:0000259" key="10">
    <source>
        <dbReference type="PROSITE" id="PS50113"/>
    </source>
</evidence>
<dbReference type="InterPro" id="IPR036890">
    <property type="entry name" value="HATPase_C_sf"/>
</dbReference>
<dbReference type="RefSeq" id="WP_143939189.1">
    <property type="nucleotide sequence ID" value="NZ_VKKG01000006.1"/>
</dbReference>
<dbReference type="InterPro" id="IPR005467">
    <property type="entry name" value="His_kinase_dom"/>
</dbReference>